<feature type="transmembrane region" description="Helical" evidence="5">
    <location>
        <begin position="124"/>
        <end position="141"/>
    </location>
</feature>
<feature type="transmembrane region" description="Helical" evidence="5">
    <location>
        <begin position="375"/>
        <end position="401"/>
    </location>
</feature>
<dbReference type="PROSITE" id="PS50850">
    <property type="entry name" value="MFS"/>
    <property type="match status" value="1"/>
</dbReference>
<protein>
    <submittedName>
        <fullName evidence="7">Organic cation/carnitine transporter 4</fullName>
    </submittedName>
</protein>
<proteinExistence type="predicted"/>
<organism evidence="7 8">
    <name type="scientific">Acropora cervicornis</name>
    <name type="common">Staghorn coral</name>
    <dbReference type="NCBI Taxonomy" id="6130"/>
    <lineage>
        <taxon>Eukaryota</taxon>
        <taxon>Metazoa</taxon>
        <taxon>Cnidaria</taxon>
        <taxon>Anthozoa</taxon>
        <taxon>Hexacorallia</taxon>
        <taxon>Scleractinia</taxon>
        <taxon>Astrocoeniina</taxon>
        <taxon>Acroporidae</taxon>
        <taxon>Acropora</taxon>
    </lineage>
</organism>
<evidence type="ECO:0000313" key="8">
    <source>
        <dbReference type="Proteomes" id="UP001249851"/>
    </source>
</evidence>
<dbReference type="InterPro" id="IPR020846">
    <property type="entry name" value="MFS_dom"/>
</dbReference>
<dbReference type="PROSITE" id="PS00217">
    <property type="entry name" value="SUGAR_TRANSPORT_2"/>
    <property type="match status" value="2"/>
</dbReference>
<evidence type="ECO:0000313" key="7">
    <source>
        <dbReference type="EMBL" id="KAK2551823.1"/>
    </source>
</evidence>
<dbReference type="InterPro" id="IPR005828">
    <property type="entry name" value="MFS_sugar_transport-like"/>
</dbReference>
<feature type="transmembrane region" description="Helical" evidence="5">
    <location>
        <begin position="510"/>
        <end position="527"/>
    </location>
</feature>
<name>A0AAD9UVU2_ACRCE</name>
<dbReference type="Gene3D" id="1.20.1250.20">
    <property type="entry name" value="MFS general substrate transporter like domains"/>
    <property type="match status" value="4"/>
</dbReference>
<evidence type="ECO:0000259" key="6">
    <source>
        <dbReference type="PROSITE" id="PS50850"/>
    </source>
</evidence>
<dbReference type="GO" id="GO:0016020">
    <property type="term" value="C:membrane"/>
    <property type="evidence" value="ECO:0007669"/>
    <property type="project" value="UniProtKB-SubCell"/>
</dbReference>
<feature type="transmembrane region" description="Helical" evidence="5">
    <location>
        <begin position="290"/>
        <end position="310"/>
    </location>
</feature>
<feature type="transmembrane region" description="Helical" evidence="5">
    <location>
        <begin position="91"/>
        <end position="112"/>
    </location>
</feature>
<dbReference type="PANTHER" id="PTHR24064">
    <property type="entry name" value="SOLUTE CARRIER FAMILY 22 MEMBER"/>
    <property type="match status" value="1"/>
</dbReference>
<accession>A0AAD9UVU2</accession>
<reference evidence="7" key="2">
    <citation type="journal article" date="2023" name="Science">
        <title>Genomic signatures of disease resistance in endangered staghorn corals.</title>
        <authorList>
            <person name="Vollmer S.V."/>
            <person name="Selwyn J.D."/>
            <person name="Despard B.A."/>
            <person name="Roesel C.L."/>
        </authorList>
    </citation>
    <scope>NUCLEOTIDE SEQUENCE</scope>
    <source>
        <strain evidence="7">K2</strain>
    </source>
</reference>
<dbReference type="InterPro" id="IPR036259">
    <property type="entry name" value="MFS_trans_sf"/>
</dbReference>
<dbReference type="InterPro" id="IPR005829">
    <property type="entry name" value="Sugar_transporter_CS"/>
</dbReference>
<dbReference type="GO" id="GO:0022857">
    <property type="term" value="F:transmembrane transporter activity"/>
    <property type="evidence" value="ECO:0007669"/>
    <property type="project" value="InterPro"/>
</dbReference>
<dbReference type="Proteomes" id="UP001249851">
    <property type="component" value="Unassembled WGS sequence"/>
</dbReference>
<feature type="transmembrane region" description="Helical" evidence="5">
    <location>
        <begin position="691"/>
        <end position="710"/>
    </location>
</feature>
<keyword evidence="3 5" id="KW-1133">Transmembrane helix</keyword>
<dbReference type="SUPFAM" id="SSF103473">
    <property type="entry name" value="MFS general substrate transporter"/>
    <property type="match status" value="2"/>
</dbReference>
<dbReference type="Pfam" id="PF07690">
    <property type="entry name" value="MFS_1"/>
    <property type="match status" value="1"/>
</dbReference>
<dbReference type="Pfam" id="PF00083">
    <property type="entry name" value="Sugar_tr"/>
    <property type="match status" value="1"/>
</dbReference>
<dbReference type="EMBL" id="JARQWQ010000093">
    <property type="protein sequence ID" value="KAK2551823.1"/>
    <property type="molecule type" value="Genomic_DNA"/>
</dbReference>
<feature type="transmembrane region" description="Helical" evidence="5">
    <location>
        <begin position="722"/>
        <end position="742"/>
    </location>
</feature>
<evidence type="ECO:0000256" key="2">
    <source>
        <dbReference type="ARBA" id="ARBA00022692"/>
    </source>
</evidence>
<keyword evidence="8" id="KW-1185">Reference proteome</keyword>
<feature type="transmembrane region" description="Helical" evidence="5">
    <location>
        <begin position="147"/>
        <end position="170"/>
    </location>
</feature>
<comment type="caution">
    <text evidence="7">The sequence shown here is derived from an EMBL/GenBank/DDBJ whole genome shotgun (WGS) entry which is preliminary data.</text>
</comment>
<feature type="transmembrane region" description="Helical" evidence="5">
    <location>
        <begin position="478"/>
        <end position="503"/>
    </location>
</feature>
<gene>
    <name evidence="7" type="ORF">P5673_027247</name>
</gene>
<comment type="subcellular location">
    <subcellularLocation>
        <location evidence="1">Membrane</location>
        <topology evidence="1">Multi-pass membrane protein</topology>
    </subcellularLocation>
</comment>
<keyword evidence="2 5" id="KW-0812">Transmembrane</keyword>
<feature type="transmembrane region" description="Helical" evidence="5">
    <location>
        <begin position="568"/>
        <end position="591"/>
    </location>
</feature>
<feature type="transmembrane region" description="Helical" evidence="5">
    <location>
        <begin position="603"/>
        <end position="623"/>
    </location>
</feature>
<keyword evidence="4 5" id="KW-0472">Membrane</keyword>
<feature type="transmembrane region" description="Helical" evidence="5">
    <location>
        <begin position="635"/>
        <end position="659"/>
    </location>
</feature>
<sequence>MTFIAAEPKWCCIDRGKAIFNGISVSNASAVINASDSLNASVLTLLCPLNEPVGPGDRDYSLRCEIPRDLWEFEDTFTSVVTQFDLVCDRAIYGTIASSLVFGGWIIGSVVIGSLADKFGRKTMSFLFGFFIALFSLLSAFPNVYWLFAIFRLIVGFSIGSGGMSLFVLLTELAGPKHRSLIGTSLCWSPESLRWLLVKGKMEEAEELYRKISRINGKELPEKSLEIDSIEVTQTRLGNFRDLFKTRTLAKTTLISWLCWNLGMGTSTSAAQCGSFLSPYVVYLQRVHPLLPYGIMSALAFVAGILCILLPETRFMPTLENVDQVLNVAAKEADEKSRVTARDPHIEAALLFLLEMGLTADQVFDRIGSFGRFQLLMLFLFNILEWFWFGWPVLLMTFIAAEPKWRCTNQVNAIANDSFNGSSALNNSAPIVLCPLIQPVGPGQKNYDLRCTIPRNLWEFEDTITSVVTQFDLVCDKAIYGTISSSLIFGGWLIGSGVVGALADRFGRKIMVFFFGFLIALFSLLSASPHAYWLFAVFRLFVGISLGGGGMSAFVLLTELAGPKHRSLIGTSLWYCWTLSLIALAGVAYLVRNWRTLCIVTGAPAIVVTLIWLFVNALVYYGVFLSAPSVGGNLYLNFFLASLVELPAIPIGIWIYNRFGRKRGVIVPMILASFGAIGAVLLTTDDESNTGFVVGKIFLSMVWAKFWIMISFDGIYIYSSELFPTVIRFVLIYWFCYSYGFYSEIYS</sequence>
<dbReference type="InterPro" id="IPR011701">
    <property type="entry name" value="MFS"/>
</dbReference>
<feature type="domain" description="Major facilitator superfamily (MFS) profile" evidence="6">
    <location>
        <begin position="378"/>
        <end position="747"/>
    </location>
</feature>
<feature type="transmembrane region" description="Helical" evidence="5">
    <location>
        <begin position="665"/>
        <end position="684"/>
    </location>
</feature>
<evidence type="ECO:0000256" key="4">
    <source>
        <dbReference type="ARBA" id="ARBA00023136"/>
    </source>
</evidence>
<evidence type="ECO:0000256" key="3">
    <source>
        <dbReference type="ARBA" id="ARBA00022989"/>
    </source>
</evidence>
<evidence type="ECO:0000256" key="1">
    <source>
        <dbReference type="ARBA" id="ARBA00004141"/>
    </source>
</evidence>
<reference evidence="7" key="1">
    <citation type="journal article" date="2023" name="G3 (Bethesda)">
        <title>Whole genome assembly and annotation of the endangered Caribbean coral Acropora cervicornis.</title>
        <authorList>
            <person name="Selwyn J.D."/>
            <person name="Vollmer S.V."/>
        </authorList>
    </citation>
    <scope>NUCLEOTIDE SEQUENCE</scope>
    <source>
        <strain evidence="7">K2</strain>
    </source>
</reference>
<dbReference type="PROSITE" id="PS00216">
    <property type="entry name" value="SUGAR_TRANSPORT_1"/>
    <property type="match status" value="1"/>
</dbReference>
<dbReference type="AlphaFoldDB" id="A0AAD9UVU2"/>
<feature type="transmembrane region" description="Helical" evidence="5">
    <location>
        <begin position="533"/>
        <end position="556"/>
    </location>
</feature>
<evidence type="ECO:0000256" key="5">
    <source>
        <dbReference type="SAM" id="Phobius"/>
    </source>
</evidence>